<accession>A0A067D1H6</accession>
<protein>
    <submittedName>
        <fullName evidence="2">Uncharacterized protein</fullName>
    </submittedName>
</protein>
<reference evidence="2 3" key="1">
    <citation type="journal article" date="2013" name="PLoS Genet.">
        <title>Distinctive expansion of potential virulence genes in the genome of the oomycete fish pathogen Saprolegnia parasitica.</title>
        <authorList>
            <person name="Jiang R.H."/>
            <person name="de Bruijn I."/>
            <person name="Haas B.J."/>
            <person name="Belmonte R."/>
            <person name="Lobach L."/>
            <person name="Christie J."/>
            <person name="van den Ackerveken G."/>
            <person name="Bottin A."/>
            <person name="Bulone V."/>
            <person name="Diaz-Moreno S.M."/>
            <person name="Dumas B."/>
            <person name="Fan L."/>
            <person name="Gaulin E."/>
            <person name="Govers F."/>
            <person name="Grenville-Briggs L.J."/>
            <person name="Horner N.R."/>
            <person name="Levin J.Z."/>
            <person name="Mammella M."/>
            <person name="Meijer H.J."/>
            <person name="Morris P."/>
            <person name="Nusbaum C."/>
            <person name="Oome S."/>
            <person name="Phillips A.J."/>
            <person name="van Rooyen D."/>
            <person name="Rzeszutek E."/>
            <person name="Saraiva M."/>
            <person name="Secombes C.J."/>
            <person name="Seidl M.F."/>
            <person name="Snel B."/>
            <person name="Stassen J.H."/>
            <person name="Sykes S."/>
            <person name="Tripathy S."/>
            <person name="van den Berg H."/>
            <person name="Vega-Arreguin J.C."/>
            <person name="Wawra S."/>
            <person name="Young S.K."/>
            <person name="Zeng Q."/>
            <person name="Dieguez-Uribeondo J."/>
            <person name="Russ C."/>
            <person name="Tyler B.M."/>
            <person name="van West P."/>
        </authorList>
    </citation>
    <scope>NUCLEOTIDE SEQUENCE [LARGE SCALE GENOMIC DNA]</scope>
    <source>
        <strain evidence="2 3">CBS 223.65</strain>
    </source>
</reference>
<dbReference type="GeneID" id="24122851"/>
<dbReference type="EMBL" id="KK583189">
    <property type="protein sequence ID" value="KDO35350.1"/>
    <property type="molecule type" value="Genomic_DNA"/>
</dbReference>
<dbReference type="GO" id="GO:0030289">
    <property type="term" value="C:protein phosphatase 4 complex"/>
    <property type="evidence" value="ECO:0007669"/>
    <property type="project" value="InterPro"/>
</dbReference>
<dbReference type="GO" id="GO:0019888">
    <property type="term" value="F:protein phosphatase regulator activity"/>
    <property type="evidence" value="ECO:0007669"/>
    <property type="project" value="InterPro"/>
</dbReference>
<dbReference type="GO" id="GO:0005737">
    <property type="term" value="C:cytoplasm"/>
    <property type="evidence" value="ECO:0007669"/>
    <property type="project" value="TreeGrafter"/>
</dbReference>
<dbReference type="Pfam" id="PF09184">
    <property type="entry name" value="PPP4R2"/>
    <property type="match status" value="1"/>
</dbReference>
<dbReference type="Proteomes" id="UP000030745">
    <property type="component" value="Unassembled WGS sequence"/>
</dbReference>
<evidence type="ECO:0000256" key="1">
    <source>
        <dbReference type="ARBA" id="ARBA00009207"/>
    </source>
</evidence>
<gene>
    <name evidence="2" type="ORF">SPRG_00199</name>
</gene>
<evidence type="ECO:0000313" key="2">
    <source>
        <dbReference type="EMBL" id="KDO35350.1"/>
    </source>
</evidence>
<keyword evidence="3" id="KW-1185">Reference proteome</keyword>
<organism evidence="2 3">
    <name type="scientific">Saprolegnia parasitica (strain CBS 223.65)</name>
    <dbReference type="NCBI Taxonomy" id="695850"/>
    <lineage>
        <taxon>Eukaryota</taxon>
        <taxon>Sar</taxon>
        <taxon>Stramenopiles</taxon>
        <taxon>Oomycota</taxon>
        <taxon>Saprolegniomycetes</taxon>
        <taxon>Saprolegniales</taxon>
        <taxon>Saprolegniaceae</taxon>
        <taxon>Saprolegnia</taxon>
    </lineage>
</organism>
<dbReference type="KEGG" id="spar:SPRG_00199"/>
<comment type="similarity">
    <text evidence="1">Belongs to the PPP4R2 family.</text>
</comment>
<dbReference type="OrthoDB" id="341898at2759"/>
<dbReference type="GO" id="GO:0005634">
    <property type="term" value="C:nucleus"/>
    <property type="evidence" value="ECO:0007669"/>
    <property type="project" value="TreeGrafter"/>
</dbReference>
<dbReference type="AlphaFoldDB" id="A0A067D1H6"/>
<name>A0A067D1H6_SAPPC</name>
<evidence type="ECO:0000313" key="3">
    <source>
        <dbReference type="Proteomes" id="UP000030745"/>
    </source>
</evidence>
<dbReference type="InterPro" id="IPR015267">
    <property type="entry name" value="PPP4R2"/>
</dbReference>
<dbReference type="STRING" id="695850.A0A067D1H6"/>
<dbReference type="PANTHER" id="PTHR16487:SF0">
    <property type="entry name" value="PROTEIN PHOSPHATASE 4 REGULATORY SUBUNIT 2-RELATED"/>
    <property type="match status" value="1"/>
</dbReference>
<sequence length="76" mass="8689">METQERYLHKSKSNKTTTTTGCYSAPFTLQRLTEVLLSPLSYYKQLHKFLNAIEKLLFVSSTVDQLTSDPPSDFKA</sequence>
<dbReference type="RefSeq" id="XP_012193696.1">
    <property type="nucleotide sequence ID" value="XM_012338306.1"/>
</dbReference>
<dbReference type="PANTHER" id="PTHR16487">
    <property type="entry name" value="PPP4R2-RELATED PROTEIN"/>
    <property type="match status" value="1"/>
</dbReference>
<dbReference type="VEuPathDB" id="FungiDB:SPRG_00199"/>
<proteinExistence type="inferred from homology"/>